<dbReference type="SFLD" id="SFLDS00003">
    <property type="entry name" value="Haloacid_Dehalogenase"/>
    <property type="match status" value="1"/>
</dbReference>
<dbReference type="InterPro" id="IPR036412">
    <property type="entry name" value="HAD-like_sf"/>
</dbReference>
<reference evidence="1 2" key="1">
    <citation type="submission" date="2020-01" db="EMBL/GenBank/DDBJ databases">
        <authorList>
            <person name="Kim M.K."/>
        </authorList>
    </citation>
    <scope>NUCLEOTIDE SEQUENCE [LARGE SCALE GENOMIC DNA]</scope>
    <source>
        <strain evidence="1 2">172606-1</strain>
    </source>
</reference>
<dbReference type="AlphaFoldDB" id="A0A6C0GVB3"/>
<gene>
    <name evidence="1" type="ORF">GXP67_26540</name>
</gene>
<dbReference type="Proteomes" id="UP000480178">
    <property type="component" value="Chromosome"/>
</dbReference>
<evidence type="ECO:0000313" key="2">
    <source>
        <dbReference type="Proteomes" id="UP000480178"/>
    </source>
</evidence>
<proteinExistence type="predicted"/>
<dbReference type="InterPro" id="IPR023198">
    <property type="entry name" value="PGP-like_dom2"/>
</dbReference>
<sequence length="204" mass="23774">MSQITIDTVIFDFGGVLIDWNPRYLYRKMFDKEHEMEWFLSTVCTNDWNLAQDKGRPFAEAVTLLQAQFPAYKDQVVAFYERWPEMLAGEIPGSIAVLDELLARNYAVYGLTNWSHETFPVAQERFEFLNRLHGIVVSGREKMGKPDKEIFHLLLNRFGLISRQCVFIDDNAANIQTAQELGFHTIHFTSANEMRKELEQYNLL</sequence>
<keyword evidence="2" id="KW-1185">Reference proteome</keyword>
<evidence type="ECO:0000313" key="1">
    <source>
        <dbReference type="EMBL" id="QHT72178.1"/>
    </source>
</evidence>
<dbReference type="KEGG" id="rhoz:GXP67_26540"/>
<dbReference type="Pfam" id="PF00702">
    <property type="entry name" value="Hydrolase"/>
    <property type="match status" value="1"/>
</dbReference>
<protein>
    <submittedName>
        <fullName evidence="1">HAD family phosphatase</fullName>
    </submittedName>
</protein>
<dbReference type="NCBIfam" id="TIGR01509">
    <property type="entry name" value="HAD-SF-IA-v3"/>
    <property type="match status" value="1"/>
</dbReference>
<dbReference type="PANTHER" id="PTHR43611:SF3">
    <property type="entry name" value="FLAVIN MONONUCLEOTIDE HYDROLASE 1, CHLOROPLATIC"/>
    <property type="match status" value="1"/>
</dbReference>
<organism evidence="1 2">
    <name type="scientific">Rhodocytophaga rosea</name>
    <dbReference type="NCBI Taxonomy" id="2704465"/>
    <lineage>
        <taxon>Bacteria</taxon>
        <taxon>Pseudomonadati</taxon>
        <taxon>Bacteroidota</taxon>
        <taxon>Cytophagia</taxon>
        <taxon>Cytophagales</taxon>
        <taxon>Rhodocytophagaceae</taxon>
        <taxon>Rhodocytophaga</taxon>
    </lineage>
</organism>
<name>A0A6C0GVB3_9BACT</name>
<dbReference type="SFLD" id="SFLDG01129">
    <property type="entry name" value="C1.5:_HAD__Beta-PGM__Phosphata"/>
    <property type="match status" value="1"/>
</dbReference>
<dbReference type="InterPro" id="IPR023214">
    <property type="entry name" value="HAD_sf"/>
</dbReference>
<accession>A0A6C0GVB3</accession>
<dbReference type="EMBL" id="CP048222">
    <property type="protein sequence ID" value="QHT72178.1"/>
    <property type="molecule type" value="Genomic_DNA"/>
</dbReference>
<dbReference type="InterPro" id="IPR006439">
    <property type="entry name" value="HAD-SF_hydro_IA"/>
</dbReference>
<dbReference type="PANTHER" id="PTHR43611">
    <property type="entry name" value="ALPHA-D-GLUCOSE 1-PHOSPHATE PHOSPHATASE"/>
    <property type="match status" value="1"/>
</dbReference>
<dbReference type="Gene3D" id="1.10.150.240">
    <property type="entry name" value="Putative phosphatase, domain 2"/>
    <property type="match status" value="1"/>
</dbReference>
<dbReference type="Gene3D" id="3.40.50.1000">
    <property type="entry name" value="HAD superfamily/HAD-like"/>
    <property type="match status" value="1"/>
</dbReference>
<dbReference type="SUPFAM" id="SSF56784">
    <property type="entry name" value="HAD-like"/>
    <property type="match status" value="1"/>
</dbReference>
<dbReference type="CDD" id="cd02603">
    <property type="entry name" value="HAD_sEH-N_like"/>
    <property type="match status" value="1"/>
</dbReference>